<evidence type="ECO:0000256" key="1">
    <source>
        <dbReference type="SAM" id="Phobius"/>
    </source>
</evidence>
<gene>
    <name evidence="3" type="ORF">SAMN05660845_1353</name>
</gene>
<dbReference type="AlphaFoldDB" id="A0A1I0XPL1"/>
<reference evidence="4" key="1">
    <citation type="submission" date="2016-10" db="EMBL/GenBank/DDBJ databases">
        <authorList>
            <person name="Varghese N."/>
            <person name="Submissions S."/>
        </authorList>
    </citation>
    <scope>NUCLEOTIDE SEQUENCE [LARGE SCALE GENOMIC DNA]</scope>
    <source>
        <strain evidence="4">DSM 21789</strain>
    </source>
</reference>
<evidence type="ECO:0000256" key="2">
    <source>
        <dbReference type="SAM" id="SignalP"/>
    </source>
</evidence>
<dbReference type="RefSeq" id="WP_091475311.1">
    <property type="nucleotide sequence ID" value="NZ_FOJT01000003.1"/>
</dbReference>
<name>A0A1I0XPL1_9FLAO</name>
<keyword evidence="1" id="KW-0472">Membrane</keyword>
<proteinExistence type="predicted"/>
<evidence type="ECO:0000313" key="3">
    <source>
        <dbReference type="EMBL" id="SFB02128.1"/>
    </source>
</evidence>
<keyword evidence="1" id="KW-0812">Transmembrane</keyword>
<feature type="signal peptide" evidence="2">
    <location>
        <begin position="1"/>
        <end position="23"/>
    </location>
</feature>
<organism evidence="3 4">
    <name type="scientific">Flavobacterium swingsii</name>
    <dbReference type="NCBI Taxonomy" id="498292"/>
    <lineage>
        <taxon>Bacteria</taxon>
        <taxon>Pseudomonadati</taxon>
        <taxon>Bacteroidota</taxon>
        <taxon>Flavobacteriia</taxon>
        <taxon>Flavobacteriales</taxon>
        <taxon>Flavobacteriaceae</taxon>
        <taxon>Flavobacterium</taxon>
    </lineage>
</organism>
<evidence type="ECO:0000313" key="4">
    <source>
        <dbReference type="Proteomes" id="UP000199604"/>
    </source>
</evidence>
<accession>A0A1I0XPL1</accession>
<feature type="transmembrane region" description="Helical" evidence="1">
    <location>
        <begin position="39"/>
        <end position="60"/>
    </location>
</feature>
<keyword evidence="1" id="KW-1133">Transmembrane helix</keyword>
<protein>
    <recommendedName>
        <fullName evidence="5">Signal peptidase</fullName>
    </recommendedName>
</protein>
<keyword evidence="2" id="KW-0732">Signal</keyword>
<feature type="chain" id="PRO_5011766964" description="Signal peptidase" evidence="2">
    <location>
        <begin position="24"/>
        <end position="70"/>
    </location>
</feature>
<dbReference type="EMBL" id="FOJT01000003">
    <property type="protein sequence ID" value="SFB02128.1"/>
    <property type="molecule type" value="Genomic_DNA"/>
</dbReference>
<sequence>MNIAPKNLILSLLAVLTTFFTYAAPPGGGPPPPTPPPPPGLPIDGSVFLLVAVAMVYGFYTLRKFKLQSK</sequence>
<dbReference type="Proteomes" id="UP000199604">
    <property type="component" value="Unassembled WGS sequence"/>
</dbReference>
<dbReference type="NCBIfam" id="NF046080">
    <property type="entry name" value="PID_CTERM"/>
    <property type="match status" value="1"/>
</dbReference>
<dbReference type="InterPro" id="IPR058207">
    <property type="entry name" value="PID_CTERM"/>
</dbReference>
<keyword evidence="4" id="KW-1185">Reference proteome</keyword>
<evidence type="ECO:0008006" key="5">
    <source>
        <dbReference type="Google" id="ProtNLM"/>
    </source>
</evidence>